<keyword evidence="3 6" id="KW-0812">Transmembrane</keyword>
<evidence type="ECO:0000313" key="8">
    <source>
        <dbReference type="Proteomes" id="UP000248741"/>
    </source>
</evidence>
<feature type="transmembrane region" description="Helical" evidence="6">
    <location>
        <begin position="12"/>
        <end position="41"/>
    </location>
</feature>
<evidence type="ECO:0000256" key="4">
    <source>
        <dbReference type="ARBA" id="ARBA00022989"/>
    </source>
</evidence>
<keyword evidence="2" id="KW-1003">Cell membrane</keyword>
<dbReference type="Pfam" id="PF02361">
    <property type="entry name" value="CbiQ"/>
    <property type="match status" value="1"/>
</dbReference>
<dbReference type="CDD" id="cd16914">
    <property type="entry name" value="EcfT"/>
    <property type="match status" value="1"/>
</dbReference>
<evidence type="ECO:0000256" key="3">
    <source>
        <dbReference type="ARBA" id="ARBA00022692"/>
    </source>
</evidence>
<protein>
    <submittedName>
        <fullName evidence="7">ABC transport system, permease protein</fullName>
    </submittedName>
</protein>
<evidence type="ECO:0000256" key="5">
    <source>
        <dbReference type="ARBA" id="ARBA00023136"/>
    </source>
</evidence>
<dbReference type="InterPro" id="IPR003339">
    <property type="entry name" value="ABC/ECF_trnsptr_transmembrane"/>
</dbReference>
<reference evidence="7 8" key="1">
    <citation type="submission" date="2018-06" db="EMBL/GenBank/DDBJ databases">
        <authorList>
            <consortium name="Pathogen Informatics"/>
            <person name="Doyle S."/>
        </authorList>
    </citation>
    <scope>NUCLEOTIDE SEQUENCE [LARGE SCALE GENOMIC DNA]</scope>
    <source>
        <strain evidence="7 8">NCTC7908</strain>
    </source>
</reference>
<feature type="transmembrane region" description="Helical" evidence="6">
    <location>
        <begin position="210"/>
        <end position="228"/>
    </location>
</feature>
<comment type="subcellular location">
    <subcellularLocation>
        <location evidence="1">Membrane</location>
        <topology evidence="1">Multi-pass membrane protein</topology>
    </subcellularLocation>
</comment>
<sequence>MILKQCDPRTVIVAVVVINMSVLSSASTATLFLCAGCAALALSLVRIRYGLWSVAFFLGFYLAYRGILSLPSANTAIAFLAATLMWFSRFSVSVSVGLFALATLTPSNLTSALRRLKLPQWLTIPPVVFLRIVPVILAEARAIYDAMQLRGLRPGVWSWIRRPVQSSGMFMIPLLGAVMRVGDELAAAALIRGLGGESYPTTVTTLRFRVVDAGILSLLLVTVSSLWWSA</sequence>
<organism evidence="7 8">
    <name type="scientific">Corynebacterium ulcerans</name>
    <dbReference type="NCBI Taxonomy" id="65058"/>
    <lineage>
        <taxon>Bacteria</taxon>
        <taxon>Bacillati</taxon>
        <taxon>Actinomycetota</taxon>
        <taxon>Actinomycetes</taxon>
        <taxon>Mycobacteriales</taxon>
        <taxon>Corynebacteriaceae</taxon>
        <taxon>Corynebacterium</taxon>
    </lineage>
</organism>
<dbReference type="RefSeq" id="WP_095075771.1">
    <property type="nucleotide sequence ID" value="NZ_CP068134.1"/>
</dbReference>
<gene>
    <name evidence="7" type="ORF">NCTC7908_02066</name>
</gene>
<dbReference type="AlphaFoldDB" id="A0ABD7MVG6"/>
<evidence type="ECO:0000256" key="2">
    <source>
        <dbReference type="ARBA" id="ARBA00022475"/>
    </source>
</evidence>
<keyword evidence="5 6" id="KW-0472">Membrane</keyword>
<feature type="transmembrane region" description="Helical" evidence="6">
    <location>
        <begin position="76"/>
        <end position="102"/>
    </location>
</feature>
<dbReference type="PANTHER" id="PTHR34857">
    <property type="entry name" value="SLL0384 PROTEIN"/>
    <property type="match status" value="1"/>
</dbReference>
<dbReference type="EMBL" id="LS483400">
    <property type="protein sequence ID" value="SQG53072.1"/>
    <property type="molecule type" value="Genomic_DNA"/>
</dbReference>
<evidence type="ECO:0000313" key="7">
    <source>
        <dbReference type="EMBL" id="SQG53072.1"/>
    </source>
</evidence>
<proteinExistence type="predicted"/>
<keyword evidence="4 6" id="KW-1133">Transmembrane helix</keyword>
<evidence type="ECO:0000256" key="1">
    <source>
        <dbReference type="ARBA" id="ARBA00004141"/>
    </source>
</evidence>
<dbReference type="InterPro" id="IPR051611">
    <property type="entry name" value="ECF_transporter_component"/>
</dbReference>
<dbReference type="Proteomes" id="UP000248741">
    <property type="component" value="Chromosome 1"/>
</dbReference>
<dbReference type="PANTHER" id="PTHR34857:SF2">
    <property type="entry name" value="SLL0384 PROTEIN"/>
    <property type="match status" value="1"/>
</dbReference>
<name>A0ABD7MVG6_CORUL</name>
<evidence type="ECO:0000256" key="6">
    <source>
        <dbReference type="SAM" id="Phobius"/>
    </source>
</evidence>
<accession>A0ABD7MVG6</accession>
<feature type="transmembrane region" description="Helical" evidence="6">
    <location>
        <begin position="47"/>
        <end position="64"/>
    </location>
</feature>
<feature type="transmembrane region" description="Helical" evidence="6">
    <location>
        <begin position="122"/>
        <end position="144"/>
    </location>
</feature>
<dbReference type="GO" id="GO:0005886">
    <property type="term" value="C:plasma membrane"/>
    <property type="evidence" value="ECO:0007669"/>
    <property type="project" value="UniProtKB-ARBA"/>
</dbReference>